<organism evidence="2 3">
    <name type="scientific">Acanthocheilonema viteae</name>
    <name type="common">Filarial nematode worm</name>
    <name type="synonym">Dipetalonema viteae</name>
    <dbReference type="NCBI Taxonomy" id="6277"/>
    <lineage>
        <taxon>Eukaryota</taxon>
        <taxon>Metazoa</taxon>
        <taxon>Ecdysozoa</taxon>
        <taxon>Nematoda</taxon>
        <taxon>Chromadorea</taxon>
        <taxon>Rhabditida</taxon>
        <taxon>Spirurina</taxon>
        <taxon>Spiruromorpha</taxon>
        <taxon>Filarioidea</taxon>
        <taxon>Onchocercidae</taxon>
        <taxon>Acanthocheilonema</taxon>
    </lineage>
</organism>
<proteinExistence type="predicted"/>
<dbReference type="AlphaFoldDB" id="A0A498SUR2"/>
<gene>
    <name evidence="2" type="ORF">NAV_LOCUS7296</name>
</gene>
<dbReference type="Proteomes" id="UP000276991">
    <property type="component" value="Unassembled WGS sequence"/>
</dbReference>
<reference evidence="2 3" key="1">
    <citation type="submission" date="2018-08" db="EMBL/GenBank/DDBJ databases">
        <authorList>
            <person name="Laetsch R D."/>
            <person name="Stevens L."/>
            <person name="Kumar S."/>
            <person name="Blaxter L. M."/>
        </authorList>
    </citation>
    <scope>NUCLEOTIDE SEQUENCE [LARGE SCALE GENOMIC DNA]</scope>
</reference>
<name>A0A498SUR2_ACAVI</name>
<evidence type="ECO:0000256" key="1">
    <source>
        <dbReference type="SAM" id="MobiDB-lite"/>
    </source>
</evidence>
<dbReference type="OrthoDB" id="5850863at2759"/>
<keyword evidence="3" id="KW-1185">Reference proteome</keyword>
<protein>
    <submittedName>
        <fullName evidence="2">Uncharacterized protein</fullName>
    </submittedName>
</protein>
<accession>A0A498SUR2</accession>
<dbReference type="EMBL" id="UPTC01001762">
    <property type="protein sequence ID" value="VBB32505.1"/>
    <property type="molecule type" value="Genomic_DNA"/>
</dbReference>
<sequence length="290" mass="32864">MDETSVVEHLSYGKDEFQITDDVIQEDNLKIESNVTATVVDPFNQHDCSTDLQIQPVRLSTDYPMKPERRTSLNSYNGNTTEALKENAILDLEQKCYDDNGLSGNENIPKTHSPDQESLHSDHQPEETYDIREELQDDIDTRIHELHDNKMSNDVQYNSLVNETDGFESISNNNDSLITETNESNLKNENVLEKAQLLENSVKKSDDTMKISDKLEAFNRNNEISNSPMKISRSKIEETEMPTKGVVSNLKSLFESNAIHNNHDTCKSASYKLEYGVGRSSGTLNKGVFH</sequence>
<evidence type="ECO:0000313" key="3">
    <source>
        <dbReference type="Proteomes" id="UP000276991"/>
    </source>
</evidence>
<feature type="compositionally biased region" description="Basic and acidic residues" evidence="1">
    <location>
        <begin position="112"/>
        <end position="126"/>
    </location>
</feature>
<feature type="region of interest" description="Disordered" evidence="1">
    <location>
        <begin position="100"/>
        <end position="126"/>
    </location>
</feature>
<evidence type="ECO:0000313" key="2">
    <source>
        <dbReference type="EMBL" id="VBB32505.1"/>
    </source>
</evidence>